<dbReference type="AlphaFoldDB" id="A0A816ZS80"/>
<evidence type="ECO:0000259" key="4">
    <source>
        <dbReference type="PROSITE" id="PS50222"/>
    </source>
</evidence>
<dbReference type="InterPro" id="IPR011992">
    <property type="entry name" value="EF-hand-dom_pair"/>
</dbReference>
<gene>
    <name evidence="6" type="ORF">OVN521_LOCUS10600</name>
    <name evidence="5" type="ORF">WKI299_LOCUS35934</name>
</gene>
<dbReference type="PRINTS" id="PR00450">
    <property type="entry name" value="RECOVERIN"/>
</dbReference>
<dbReference type="Proteomes" id="UP000663866">
    <property type="component" value="Unassembled WGS sequence"/>
</dbReference>
<evidence type="ECO:0000313" key="8">
    <source>
        <dbReference type="Proteomes" id="UP000663866"/>
    </source>
</evidence>
<dbReference type="InterPro" id="IPR002048">
    <property type="entry name" value="EF_hand_dom"/>
</dbReference>
<dbReference type="PROSITE" id="PS00018">
    <property type="entry name" value="EF_HAND_1"/>
    <property type="match status" value="2"/>
</dbReference>
<dbReference type="PANTHER" id="PTHR23055">
    <property type="entry name" value="CALCIUM BINDING PROTEINS"/>
    <property type="match status" value="1"/>
</dbReference>
<dbReference type="InterPro" id="IPR028846">
    <property type="entry name" value="Recoverin"/>
</dbReference>
<keyword evidence="1" id="KW-0479">Metal-binding</keyword>
<dbReference type="GO" id="GO:0005509">
    <property type="term" value="F:calcium ion binding"/>
    <property type="evidence" value="ECO:0007669"/>
    <property type="project" value="InterPro"/>
</dbReference>
<comment type="caution">
    <text evidence="5">The sequence shown here is derived from an EMBL/GenBank/DDBJ whole genome shotgun (WGS) entry which is preliminary data.</text>
</comment>
<keyword evidence="3" id="KW-0106">Calcium</keyword>
<dbReference type="EMBL" id="CAJOBG010001361">
    <property type="protein sequence ID" value="CAF3921348.1"/>
    <property type="molecule type" value="Genomic_DNA"/>
</dbReference>
<dbReference type="InterPro" id="IPR018247">
    <property type="entry name" value="EF_Hand_1_Ca_BS"/>
</dbReference>
<evidence type="ECO:0000313" key="7">
    <source>
        <dbReference type="Proteomes" id="UP000663856"/>
    </source>
</evidence>
<feature type="domain" description="EF-hand" evidence="4">
    <location>
        <begin position="127"/>
        <end position="162"/>
    </location>
</feature>
<dbReference type="PROSITE" id="PS50222">
    <property type="entry name" value="EF_HAND_2"/>
    <property type="match status" value="2"/>
</dbReference>
<dbReference type="PANTHER" id="PTHR23055:SF69">
    <property type="entry name" value="NEURONAL CALCIUM SENSOR 2"/>
    <property type="match status" value="1"/>
</dbReference>
<organism evidence="5 7">
    <name type="scientific">Rotaria magnacalcarata</name>
    <dbReference type="NCBI Taxonomy" id="392030"/>
    <lineage>
        <taxon>Eukaryota</taxon>
        <taxon>Metazoa</taxon>
        <taxon>Spiralia</taxon>
        <taxon>Gnathifera</taxon>
        <taxon>Rotifera</taxon>
        <taxon>Eurotatoria</taxon>
        <taxon>Bdelloidea</taxon>
        <taxon>Philodinida</taxon>
        <taxon>Philodinidae</taxon>
        <taxon>Rotaria</taxon>
    </lineage>
</organism>
<dbReference type="SUPFAM" id="SSF47473">
    <property type="entry name" value="EF-hand"/>
    <property type="match status" value="1"/>
</dbReference>
<dbReference type="EMBL" id="CAJNRF010017367">
    <property type="protein sequence ID" value="CAF2229257.1"/>
    <property type="molecule type" value="Genomic_DNA"/>
</dbReference>
<accession>A0A816ZS80</accession>
<evidence type="ECO:0000313" key="6">
    <source>
        <dbReference type="EMBL" id="CAF3921348.1"/>
    </source>
</evidence>
<dbReference type="Gene3D" id="1.10.238.10">
    <property type="entry name" value="EF-hand"/>
    <property type="match status" value="1"/>
</dbReference>
<evidence type="ECO:0000256" key="1">
    <source>
        <dbReference type="ARBA" id="ARBA00022723"/>
    </source>
</evidence>
<evidence type="ECO:0000256" key="3">
    <source>
        <dbReference type="ARBA" id="ARBA00022837"/>
    </source>
</evidence>
<keyword evidence="2" id="KW-0677">Repeat</keyword>
<keyword evidence="8" id="KW-1185">Reference proteome</keyword>
<dbReference type="CDD" id="cd00051">
    <property type="entry name" value="EFh"/>
    <property type="match status" value="1"/>
</dbReference>
<dbReference type="Proteomes" id="UP000663856">
    <property type="component" value="Unassembled WGS sequence"/>
</dbReference>
<evidence type="ECO:0000256" key="2">
    <source>
        <dbReference type="ARBA" id="ARBA00022737"/>
    </source>
</evidence>
<proteinExistence type="predicted"/>
<reference evidence="5" key="1">
    <citation type="submission" date="2021-02" db="EMBL/GenBank/DDBJ databases">
        <authorList>
            <person name="Nowell W R."/>
        </authorList>
    </citation>
    <scope>NUCLEOTIDE SEQUENCE</scope>
</reference>
<name>A0A816ZS80_9BILA</name>
<evidence type="ECO:0000313" key="5">
    <source>
        <dbReference type="EMBL" id="CAF2229257.1"/>
    </source>
</evidence>
<sequence>MGCTGSTEKKKHKNTTLASSDDSFGLHNQDVDDIKVELSDATISTLLDETKFTHEEIIDWWHGFLADCPSGLLDKDKFIEVYQHKYPSGKAKGFCDHVFRTFNPDKRAHAIDFERFMCAINVTLKGTSDEKLNWAFTMYDINGDQRISKKEMLSVLEAMLDLLGKDKKGPNKPQKQVDRIFLRIDSNHDNYISKEEFFSGCRADENIRAILAPYY</sequence>
<dbReference type="SMART" id="SM00054">
    <property type="entry name" value="EFh"/>
    <property type="match status" value="2"/>
</dbReference>
<protein>
    <recommendedName>
        <fullName evidence="4">EF-hand domain-containing protein</fullName>
    </recommendedName>
</protein>
<feature type="domain" description="EF-hand" evidence="4">
    <location>
        <begin position="172"/>
        <end position="207"/>
    </location>
</feature>
<dbReference type="Pfam" id="PF13499">
    <property type="entry name" value="EF-hand_7"/>
    <property type="match status" value="1"/>
</dbReference>